<reference evidence="3" key="1">
    <citation type="submission" date="2017-04" db="EMBL/GenBank/DDBJ databases">
        <authorList>
            <person name="Varghese N."/>
            <person name="Submissions S."/>
        </authorList>
    </citation>
    <scope>NUCLEOTIDE SEQUENCE [LARGE SCALE GENOMIC DNA]</scope>
</reference>
<dbReference type="GO" id="GO:0016740">
    <property type="term" value="F:transferase activity"/>
    <property type="evidence" value="ECO:0007669"/>
    <property type="project" value="UniProtKB-KW"/>
</dbReference>
<evidence type="ECO:0000259" key="1">
    <source>
        <dbReference type="Pfam" id="PF13480"/>
    </source>
</evidence>
<dbReference type="Gene3D" id="3.40.630.30">
    <property type="match status" value="1"/>
</dbReference>
<dbReference type="SUPFAM" id="SSF55729">
    <property type="entry name" value="Acyl-CoA N-acyltransferases (Nat)"/>
    <property type="match status" value="1"/>
</dbReference>
<dbReference type="EMBL" id="FXWG01000001">
    <property type="protein sequence ID" value="SMQ60970.1"/>
    <property type="molecule type" value="Genomic_DNA"/>
</dbReference>
<dbReference type="Proteomes" id="UP000194420">
    <property type="component" value="Unassembled WGS sequence"/>
</dbReference>
<sequence>MSALLHPGDLTPDLIERWRGFCLADPLYHSPFYAPEFTQAVAHVRDDVRIAVFERAGDVVGFLPFHLTRSGTAKPIGGQLNDYQGPVTAPHTRLTPGELLNGAQVSSYDYNHLPTSFTALAQDAHSFSASPQMDLSQGYEAFVGRKDSKWTKAKREIRRRYRKTEKDIGPIRFTFHDPSDTIFAEHIEMKNALLKRVGSHLQIGDDWLGQVLDVLRYSEGPGFASVMTTLHAGDKLIAAHFGIRTADVWHWWFPSYDLAAYKLGPGINLVDQCAQAARDHGIDTIDFGRGDGAFKLLFADRQVDLCEGAVARPGSLAKFVRQGTQSLVSAAERLPLGRYSSYPRRAAAKFVTGVALPGMAAKETESRAL</sequence>
<dbReference type="OrthoDB" id="4700839at2"/>
<feature type="domain" description="BioF2-like acetyltransferase" evidence="1">
    <location>
        <begin position="152"/>
        <end position="295"/>
    </location>
</feature>
<dbReference type="RefSeq" id="WP_086436425.1">
    <property type="nucleotide sequence ID" value="NZ_FXWG01000001.1"/>
</dbReference>
<gene>
    <name evidence="2" type="ORF">SAMN06297468_0491</name>
</gene>
<keyword evidence="2" id="KW-0808">Transferase</keyword>
<protein>
    <submittedName>
        <fullName evidence="2">Acetyltransferase involved in cellulose biosynthesis, CelD/BcsL family</fullName>
    </submittedName>
</protein>
<evidence type="ECO:0000313" key="2">
    <source>
        <dbReference type="EMBL" id="SMQ60970.1"/>
    </source>
</evidence>
<dbReference type="AlphaFoldDB" id="A0A1Y6EJ41"/>
<evidence type="ECO:0000313" key="3">
    <source>
        <dbReference type="Proteomes" id="UP000194420"/>
    </source>
</evidence>
<name>A0A1Y6EJ41_9SPHN</name>
<dbReference type="InterPro" id="IPR038740">
    <property type="entry name" value="BioF2-like_GNAT_dom"/>
</dbReference>
<dbReference type="InterPro" id="IPR016181">
    <property type="entry name" value="Acyl_CoA_acyltransferase"/>
</dbReference>
<organism evidence="2 3">
    <name type="scientific">Altererythrobacter xiamenensis</name>
    <dbReference type="NCBI Taxonomy" id="1316679"/>
    <lineage>
        <taxon>Bacteria</taxon>
        <taxon>Pseudomonadati</taxon>
        <taxon>Pseudomonadota</taxon>
        <taxon>Alphaproteobacteria</taxon>
        <taxon>Sphingomonadales</taxon>
        <taxon>Erythrobacteraceae</taxon>
        <taxon>Altererythrobacter</taxon>
    </lineage>
</organism>
<accession>A0A1Y6EJ41</accession>
<proteinExistence type="predicted"/>
<keyword evidence="3" id="KW-1185">Reference proteome</keyword>
<dbReference type="Pfam" id="PF13480">
    <property type="entry name" value="Acetyltransf_6"/>
    <property type="match status" value="1"/>
</dbReference>